<organism evidence="1 2">
    <name type="scientific">Xanthomonas phage XAJ2</name>
    <dbReference type="NCBI Taxonomy" id="1775249"/>
    <lineage>
        <taxon>Viruses</taxon>
        <taxon>Duplodnaviria</taxon>
        <taxon>Heunggongvirae</taxon>
        <taxon>Uroviricota</taxon>
        <taxon>Caudoviricetes</taxon>
        <taxon>Caudoviricetes incertae sedis</taxon>
        <taxon>Xajduovirus</taxon>
        <taxon>Xajduovirus XAJ2</taxon>
    </lineage>
</organism>
<name>A0A1I9L2E7_9CAUD</name>
<protein>
    <submittedName>
        <fullName evidence="1">Putative tail chaperonine protein</fullName>
    </submittedName>
</protein>
<dbReference type="EMBL" id="KU197014">
    <property type="protein sequence ID" value="AMW36134.1"/>
    <property type="molecule type" value="Genomic_DNA"/>
</dbReference>
<proteinExistence type="predicted"/>
<reference evidence="1 2" key="1">
    <citation type="submission" date="2015-11" db="EMBL/GenBank/DDBJ databases">
        <title>Bacteriophages of Xanthomonas arboricola pv. juglandis: Characterization of two phages.</title>
        <authorList>
            <person name="Domotor D."/>
            <person name="Frank T."/>
            <person name="Rakhely G."/>
            <person name="Doffkay Z."/>
            <person name="Schneider G."/>
            <person name="Kovacs T."/>
        </authorList>
    </citation>
    <scope>NUCLEOTIDE SEQUENCE [LARGE SCALE GENOMIC DNA]</scope>
</reference>
<dbReference type="Pfam" id="PF23812">
    <property type="entry name" value="Phage_TAC_18"/>
    <property type="match status" value="1"/>
</dbReference>
<keyword evidence="2" id="KW-1185">Reference proteome</keyword>
<evidence type="ECO:0000313" key="1">
    <source>
        <dbReference type="EMBL" id="AMW36134.1"/>
    </source>
</evidence>
<dbReference type="InterPro" id="IPR056919">
    <property type="entry name" value="Phage_TAC_18"/>
</dbReference>
<sequence>MKIPDEIINAPVLSESDVFYVQSFYELDSERSFGEVPGPIPRSKIVEYGKEVGLSGDDLEDFIYLVRAIDIGHMDSINKKQLQKGEN</sequence>
<dbReference type="Proteomes" id="UP000225190">
    <property type="component" value="Segment"/>
</dbReference>
<evidence type="ECO:0000313" key="2">
    <source>
        <dbReference type="Proteomes" id="UP000225190"/>
    </source>
</evidence>
<accession>A0A1I9L2E7</accession>